<dbReference type="Proteomes" id="UP000317650">
    <property type="component" value="Chromosome 6"/>
</dbReference>
<dbReference type="PANTHER" id="PTHR13520:SF1">
    <property type="entry name" value="RINT1-LIKE PROTEIN MAG2"/>
    <property type="match status" value="1"/>
</dbReference>
<dbReference type="GO" id="GO:0060628">
    <property type="term" value="P:regulation of ER to Golgi vesicle-mediated transport"/>
    <property type="evidence" value="ECO:0007669"/>
    <property type="project" value="TreeGrafter"/>
</dbReference>
<dbReference type="GO" id="GO:0006890">
    <property type="term" value="P:retrograde vesicle-mediated transport, Golgi to endoplasmic reticulum"/>
    <property type="evidence" value="ECO:0007669"/>
    <property type="project" value="InterPro"/>
</dbReference>
<dbReference type="EMBL" id="PYDT01000009">
    <property type="protein sequence ID" value="THU50657.1"/>
    <property type="molecule type" value="Genomic_DNA"/>
</dbReference>
<name>A0A4S8IPW3_MUSBA</name>
<dbReference type="GO" id="GO:0006888">
    <property type="term" value="P:endoplasmic reticulum to Golgi vesicle-mediated transport"/>
    <property type="evidence" value="ECO:0007669"/>
    <property type="project" value="InterPro"/>
</dbReference>
<evidence type="ECO:0000313" key="2">
    <source>
        <dbReference type="Proteomes" id="UP000317650"/>
    </source>
</evidence>
<proteinExistence type="predicted"/>
<sequence length="791" mass="88458">MEGVAASLHRPSDLSPSLVGFLAEKFRTPEDLPRSPDLEAELTSRCSDLEASLADLSRRLAGSVAAYAVRSEETGALLGGVRAGLVDLRSSLRGSSKDGGVTEDGSGRREQMLADELPALAKEVARVETVRSYAETTLKLDRLIGDVEDAVSSSVTGKLKTPSATKSVDICMVAINSLQQIEDMLASVTKSRPQWSRLVSAVDHRVDRALSVLRPQAIADHRNLLASLGWPPPLSGSNIVHPNTGASPELYNPLFLMTGNLKIKYCENFLSLCKLQELQRRRKSRQLSRHTPEITLSQPLWVVEELVNPIMVAAQHFLSKWHDKPEFIFALVYKLTMDFVASVDEILQPLVDKAMLVGRSCREEWISTMVTSLSTFLSKEIFPKYVDLLEGSHSSSNSSQARLSWLHLIDLMISFDKRIQTLVTNSGLVLSLTDDANLQRVSSMSIFCDRPDWLQMWAEIELGETVGKLRVAMQDEKSWKTRFQGMVLMTGSEDYKSPAVSGAVLQGLSLLIDRSRPLPSVELRARFIRLAGAPIVREFLDCLLRRCQEAEGLTALADDDALLKVSQSINSARHFDSGLTEWCENVFFLEMESIGKDDTEGRCIFEEEITMFKEFRTEWIEKIAIVVLRGFHSLCRDYLKNRRQWQEKTEGVSLSKTFVTALDYIQGKISKLEEALNGMDFVPMWRAVASGVDQLVFSGVFLSSIKFNSSAVERLNGDLEVLFGVFSAWCLRPQGFLPRLAEGLKLLKMEEKQLKDGILRHNERWLRENGIKHLTIAEAEKIVKNTVVMGS</sequence>
<dbReference type="PANTHER" id="PTHR13520">
    <property type="entry name" value="RAD50-INTERACTING PROTEIN 1 RINT-1"/>
    <property type="match status" value="1"/>
</dbReference>
<accession>A0A4S8IPW3</accession>
<organism evidence="1 2">
    <name type="scientific">Musa balbisiana</name>
    <name type="common">Banana</name>
    <dbReference type="NCBI Taxonomy" id="52838"/>
    <lineage>
        <taxon>Eukaryota</taxon>
        <taxon>Viridiplantae</taxon>
        <taxon>Streptophyta</taxon>
        <taxon>Embryophyta</taxon>
        <taxon>Tracheophyta</taxon>
        <taxon>Spermatophyta</taxon>
        <taxon>Magnoliopsida</taxon>
        <taxon>Liliopsida</taxon>
        <taxon>Zingiberales</taxon>
        <taxon>Musaceae</taxon>
        <taxon>Musa</taxon>
    </lineage>
</organism>
<evidence type="ECO:0008006" key="3">
    <source>
        <dbReference type="Google" id="ProtNLM"/>
    </source>
</evidence>
<evidence type="ECO:0000313" key="1">
    <source>
        <dbReference type="EMBL" id="THU50657.1"/>
    </source>
</evidence>
<keyword evidence="2" id="KW-1185">Reference proteome</keyword>
<dbReference type="AlphaFoldDB" id="A0A4S8IPW3"/>
<gene>
    <name evidence="1" type="ORF">C4D60_Mb06t22590</name>
</gene>
<dbReference type="STRING" id="52838.A0A4S8IPW3"/>
<dbReference type="Pfam" id="PF04437">
    <property type="entry name" value="RINT1_TIP1"/>
    <property type="match status" value="1"/>
</dbReference>
<dbReference type="InterPro" id="IPR007528">
    <property type="entry name" value="RINT1_Tip20"/>
</dbReference>
<dbReference type="GO" id="GO:0070939">
    <property type="term" value="C:Dsl1/NZR complex"/>
    <property type="evidence" value="ECO:0007669"/>
    <property type="project" value="InterPro"/>
</dbReference>
<comment type="caution">
    <text evidence="1">The sequence shown here is derived from an EMBL/GenBank/DDBJ whole genome shotgun (WGS) entry which is preliminary data.</text>
</comment>
<protein>
    <recommendedName>
        <fullName evidence="3">RINT1-like protein MAG2</fullName>
    </recommendedName>
</protein>
<reference evidence="1 2" key="1">
    <citation type="journal article" date="2019" name="Nat. Plants">
        <title>Genome sequencing of Musa balbisiana reveals subgenome evolution and function divergence in polyploid bananas.</title>
        <authorList>
            <person name="Yao X."/>
        </authorList>
    </citation>
    <scope>NUCLEOTIDE SEQUENCE [LARGE SCALE GENOMIC DNA]</scope>
    <source>
        <strain evidence="2">cv. DH-PKW</strain>
        <tissue evidence="1">Leaves</tissue>
    </source>
</reference>
<dbReference type="PROSITE" id="PS51386">
    <property type="entry name" value="RINT1_TIP20"/>
    <property type="match status" value="1"/>
</dbReference>